<gene>
    <name evidence="1" type="ORF">VFH_III127640</name>
</gene>
<organism evidence="1 2">
    <name type="scientific">Vicia faba</name>
    <name type="common">Broad bean</name>
    <name type="synonym">Faba vulgaris</name>
    <dbReference type="NCBI Taxonomy" id="3906"/>
    <lineage>
        <taxon>Eukaryota</taxon>
        <taxon>Viridiplantae</taxon>
        <taxon>Streptophyta</taxon>
        <taxon>Embryophyta</taxon>
        <taxon>Tracheophyta</taxon>
        <taxon>Spermatophyta</taxon>
        <taxon>Magnoliopsida</taxon>
        <taxon>eudicotyledons</taxon>
        <taxon>Gunneridae</taxon>
        <taxon>Pentapetalae</taxon>
        <taxon>rosids</taxon>
        <taxon>fabids</taxon>
        <taxon>Fabales</taxon>
        <taxon>Fabaceae</taxon>
        <taxon>Papilionoideae</taxon>
        <taxon>50 kb inversion clade</taxon>
        <taxon>NPAAA clade</taxon>
        <taxon>Hologalegina</taxon>
        <taxon>IRL clade</taxon>
        <taxon>Fabeae</taxon>
        <taxon>Vicia</taxon>
    </lineage>
</organism>
<proteinExistence type="predicted"/>
<accession>A0AAV1A1L4</accession>
<reference evidence="1 2" key="1">
    <citation type="submission" date="2023-01" db="EMBL/GenBank/DDBJ databases">
        <authorList>
            <person name="Kreplak J."/>
        </authorList>
    </citation>
    <scope>NUCLEOTIDE SEQUENCE [LARGE SCALE GENOMIC DNA]</scope>
</reference>
<dbReference type="Proteomes" id="UP001157006">
    <property type="component" value="Chromosome 3"/>
</dbReference>
<keyword evidence="2" id="KW-1185">Reference proteome</keyword>
<evidence type="ECO:0000313" key="1">
    <source>
        <dbReference type="EMBL" id="CAI8604331.1"/>
    </source>
</evidence>
<name>A0AAV1A1L4_VICFA</name>
<dbReference type="AlphaFoldDB" id="A0AAV1A1L4"/>
<dbReference type="EMBL" id="OX451738">
    <property type="protein sequence ID" value="CAI8604331.1"/>
    <property type="molecule type" value="Genomic_DNA"/>
</dbReference>
<sequence length="109" mass="12625">MWVVKGKNGSQHLELVLQNGMSDQIHVTSRSQDFKDLIEQLKEHETYYIYNGEFKYQLTFNFQLNLKLSQWTFKPDILYDVIGVLQDVVKTQIGGGGKKSCVNITLRDI</sequence>
<protein>
    <submittedName>
        <fullName evidence="1">Uncharacterized protein</fullName>
    </submittedName>
</protein>
<evidence type="ECO:0000313" key="2">
    <source>
        <dbReference type="Proteomes" id="UP001157006"/>
    </source>
</evidence>